<accession>A0ACC5A198</accession>
<dbReference type="Proteomes" id="UP000074866">
    <property type="component" value="Unassembled WGS sequence"/>
</dbReference>
<organism evidence="1 2">
    <name type="scientific">Paenibacillus jamilae</name>
    <dbReference type="NCBI Taxonomy" id="114136"/>
    <lineage>
        <taxon>Bacteria</taxon>
        <taxon>Bacillati</taxon>
        <taxon>Bacillota</taxon>
        <taxon>Bacilli</taxon>
        <taxon>Bacillales</taxon>
        <taxon>Paenibacillaceae</taxon>
        <taxon>Paenibacillus</taxon>
    </lineage>
</organism>
<proteinExistence type="predicted"/>
<sequence length="59" mass="6947">MNENIYVAEYLMKAHELEKQHRSQSVWKWSHANSKKSRLSFDFFLPKPVQTSICCAPCC</sequence>
<evidence type="ECO:0000313" key="1">
    <source>
        <dbReference type="EMBL" id="KTS85103.1"/>
    </source>
</evidence>
<protein>
    <submittedName>
        <fullName evidence="1">Uncharacterized protein</fullName>
    </submittedName>
</protein>
<evidence type="ECO:0000313" key="2">
    <source>
        <dbReference type="Proteomes" id="UP000074866"/>
    </source>
</evidence>
<name>A0ACC5A198_9BACL</name>
<gene>
    <name evidence="1" type="ORF">NS115_01080</name>
</gene>
<comment type="caution">
    <text evidence="1">The sequence shown here is derived from an EMBL/GenBank/DDBJ whole genome shotgun (WGS) entry which is preliminary data.</text>
</comment>
<dbReference type="EMBL" id="LDRX01000006">
    <property type="protein sequence ID" value="KTS85103.1"/>
    <property type="molecule type" value="Genomic_DNA"/>
</dbReference>
<reference evidence="1 2" key="1">
    <citation type="journal article" date="2016" name="Front. Microbiol.">
        <title>Genomic Resource of Rice Seed Associated Bacteria.</title>
        <authorList>
            <person name="Midha S."/>
            <person name="Bansal K."/>
            <person name="Sharma S."/>
            <person name="Kumar N."/>
            <person name="Patil P.P."/>
            <person name="Chaudhry V."/>
            <person name="Patil P.B."/>
        </authorList>
    </citation>
    <scope>NUCLEOTIDE SEQUENCE [LARGE SCALE GENOMIC DNA]</scope>
    <source>
        <strain evidence="1 2">NS115</strain>
    </source>
</reference>
<keyword evidence="2" id="KW-1185">Reference proteome</keyword>